<evidence type="ECO:0000256" key="1">
    <source>
        <dbReference type="SAM" id="SignalP"/>
    </source>
</evidence>
<protein>
    <recommendedName>
        <fullName evidence="4">Curlin associated repeat-containing protein</fullName>
    </recommendedName>
</protein>
<accession>A0ABS3JF19</accession>
<evidence type="ECO:0008006" key="4">
    <source>
        <dbReference type="Google" id="ProtNLM"/>
    </source>
</evidence>
<keyword evidence="1" id="KW-0732">Signal</keyword>
<evidence type="ECO:0000313" key="2">
    <source>
        <dbReference type="EMBL" id="MBO0948592.1"/>
    </source>
</evidence>
<proteinExistence type="predicted"/>
<feature type="signal peptide" evidence="1">
    <location>
        <begin position="1"/>
        <end position="19"/>
    </location>
</feature>
<gene>
    <name evidence="2" type="ORF">J2I46_08380</name>
</gene>
<dbReference type="EMBL" id="JAFMYW010000002">
    <property type="protein sequence ID" value="MBO0948592.1"/>
    <property type="molecule type" value="Genomic_DNA"/>
</dbReference>
<sequence>MNKVYFFSLLISLPGGVMAQSSEAYWRPGITPTSAQALAALSTGTGGTGNAGTAAVVIQNGASNRFSFDGAAGNTGNQITFNQQGSNNQLDFALTGSNNTFTFDQLGNNNVLNLQNFSTSGTKLDIQQTGNNNQLESNGSPFADSTIPLKITQSGGMRLLISSSTGNPAGFSSGQKQ</sequence>
<dbReference type="RefSeq" id="WP_207328551.1">
    <property type="nucleotide sequence ID" value="NZ_JAFMYW010000002.1"/>
</dbReference>
<feature type="chain" id="PRO_5046897540" description="Curlin associated repeat-containing protein" evidence="1">
    <location>
        <begin position="20"/>
        <end position="177"/>
    </location>
</feature>
<name>A0ABS3JF19_9BACT</name>
<organism evidence="2 3">
    <name type="scientific">Fibrella forsythiae</name>
    <dbReference type="NCBI Taxonomy" id="2817061"/>
    <lineage>
        <taxon>Bacteria</taxon>
        <taxon>Pseudomonadati</taxon>
        <taxon>Bacteroidota</taxon>
        <taxon>Cytophagia</taxon>
        <taxon>Cytophagales</taxon>
        <taxon>Spirosomataceae</taxon>
        <taxon>Fibrella</taxon>
    </lineage>
</organism>
<comment type="caution">
    <text evidence="2">The sequence shown here is derived from an EMBL/GenBank/DDBJ whole genome shotgun (WGS) entry which is preliminary data.</text>
</comment>
<keyword evidence="3" id="KW-1185">Reference proteome</keyword>
<evidence type="ECO:0000313" key="3">
    <source>
        <dbReference type="Proteomes" id="UP000664628"/>
    </source>
</evidence>
<reference evidence="2 3" key="1">
    <citation type="submission" date="2021-03" db="EMBL/GenBank/DDBJ databases">
        <title>Fibrella sp. HMF5405 genome sequencing and assembly.</title>
        <authorList>
            <person name="Kang H."/>
            <person name="Kim H."/>
            <person name="Bae S."/>
            <person name="Joh K."/>
        </authorList>
    </citation>
    <scope>NUCLEOTIDE SEQUENCE [LARGE SCALE GENOMIC DNA]</scope>
    <source>
        <strain evidence="2 3">HMF5405</strain>
    </source>
</reference>
<dbReference type="Proteomes" id="UP000664628">
    <property type="component" value="Unassembled WGS sequence"/>
</dbReference>